<evidence type="ECO:0000313" key="2">
    <source>
        <dbReference type="EMBL" id="AZZ53912.1"/>
    </source>
</evidence>
<dbReference type="SUPFAM" id="SSF69118">
    <property type="entry name" value="AhpD-like"/>
    <property type="match status" value="1"/>
</dbReference>
<name>A0A3T0T5S1_9MICO</name>
<proteinExistence type="predicted"/>
<dbReference type="PANTHER" id="PTHR33570">
    <property type="entry name" value="4-CARBOXYMUCONOLACTONE DECARBOXYLASE FAMILY PROTEIN"/>
    <property type="match status" value="1"/>
</dbReference>
<dbReference type="Proteomes" id="UP000285317">
    <property type="component" value="Chromosome"/>
</dbReference>
<dbReference type="InterPro" id="IPR052512">
    <property type="entry name" value="4CMD/NDH-1_regulator"/>
</dbReference>
<feature type="domain" description="Carboxymuconolactone decarboxylase-like" evidence="1">
    <location>
        <begin position="40"/>
        <end position="123"/>
    </location>
</feature>
<dbReference type="RefSeq" id="WP_127888291.1">
    <property type="nucleotide sequence ID" value="NZ_CP028137.1"/>
</dbReference>
<dbReference type="PANTHER" id="PTHR33570:SF2">
    <property type="entry name" value="CARBOXYMUCONOLACTONE DECARBOXYLASE-LIKE DOMAIN-CONTAINING PROTEIN"/>
    <property type="match status" value="1"/>
</dbReference>
<protein>
    <submittedName>
        <fullName evidence="2">Carboxymuconolactone decarboxylase</fullName>
    </submittedName>
</protein>
<organism evidence="2 3">
    <name type="scientific">Rathayibacter festucae DSM 15932</name>
    <dbReference type="NCBI Taxonomy" id="1328866"/>
    <lineage>
        <taxon>Bacteria</taxon>
        <taxon>Bacillati</taxon>
        <taxon>Actinomycetota</taxon>
        <taxon>Actinomycetes</taxon>
        <taxon>Micrococcales</taxon>
        <taxon>Microbacteriaceae</taxon>
        <taxon>Rathayibacter</taxon>
    </lineage>
</organism>
<dbReference type="AlphaFoldDB" id="A0A3T0T5S1"/>
<gene>
    <name evidence="2" type="ORF">C1I64_19010</name>
</gene>
<dbReference type="Gene3D" id="1.20.1290.10">
    <property type="entry name" value="AhpD-like"/>
    <property type="match status" value="1"/>
</dbReference>
<dbReference type="Pfam" id="PF02627">
    <property type="entry name" value="CMD"/>
    <property type="match status" value="1"/>
</dbReference>
<accession>A0A3T0T5S1</accession>
<dbReference type="InterPro" id="IPR029032">
    <property type="entry name" value="AhpD-like"/>
</dbReference>
<evidence type="ECO:0000259" key="1">
    <source>
        <dbReference type="Pfam" id="PF02627"/>
    </source>
</evidence>
<sequence>MTQPTPDPERLARGRAAFDAVYGEGKADGLIALQRGRAQDLARYGLEFNFGDVNSRPGLTLRERELITLGVLTALGGVDAQLRGHTRAAVNTGATAEEIVEAVIHTVQYVGFPRALNAVKVVSEALEAHGVALPEPLLPESPAESPLRE</sequence>
<dbReference type="KEGG" id="rfs:C1I64_19010"/>
<reference evidence="2 3" key="1">
    <citation type="submission" date="2018-03" db="EMBL/GenBank/DDBJ databases">
        <title>Bacteriophage NCPPB3778 and a type I-E CRISPR drive the evolution of the US Biological Select Agent, Rathayibacter toxicus.</title>
        <authorList>
            <person name="Davis E.W.II."/>
            <person name="Tabima J.F."/>
            <person name="Weisberg A.J."/>
            <person name="Dantas Lopes L."/>
            <person name="Wiseman M.S."/>
            <person name="Wiseman M.S."/>
            <person name="Pupko T."/>
            <person name="Belcher M.S."/>
            <person name="Sechler A.J."/>
            <person name="Tancos M.A."/>
            <person name="Schroeder B.K."/>
            <person name="Murray T.D."/>
            <person name="Luster D.G."/>
            <person name="Schneider W.L."/>
            <person name="Rogers E."/>
            <person name="Andreote F.D."/>
            <person name="Grunwald N.J."/>
            <person name="Putnam M.L."/>
            <person name="Chang J.H."/>
        </authorList>
    </citation>
    <scope>NUCLEOTIDE SEQUENCE [LARGE SCALE GENOMIC DNA]</scope>
    <source>
        <strain evidence="2 3">DSM 15932</strain>
    </source>
</reference>
<dbReference type="EMBL" id="CP028137">
    <property type="protein sequence ID" value="AZZ53912.1"/>
    <property type="molecule type" value="Genomic_DNA"/>
</dbReference>
<evidence type="ECO:0000313" key="3">
    <source>
        <dbReference type="Proteomes" id="UP000285317"/>
    </source>
</evidence>
<dbReference type="GO" id="GO:0051920">
    <property type="term" value="F:peroxiredoxin activity"/>
    <property type="evidence" value="ECO:0007669"/>
    <property type="project" value="InterPro"/>
</dbReference>
<dbReference type="InterPro" id="IPR003779">
    <property type="entry name" value="CMD-like"/>
</dbReference>